<feature type="compositionally biased region" description="Low complexity" evidence="3">
    <location>
        <begin position="381"/>
        <end position="408"/>
    </location>
</feature>
<keyword evidence="9" id="KW-1185">Reference proteome</keyword>
<dbReference type="RefSeq" id="WP_191307845.1">
    <property type="nucleotide sequence ID" value="NZ_BNCL01000002.1"/>
</dbReference>
<dbReference type="Pfam" id="PF25876">
    <property type="entry name" value="HH_MFP_RND"/>
    <property type="match status" value="1"/>
</dbReference>
<name>A0ABS1S0E2_9RHOB</name>
<evidence type="ECO:0000256" key="4">
    <source>
        <dbReference type="SAM" id="SignalP"/>
    </source>
</evidence>
<gene>
    <name evidence="8" type="ORF">JL111_01595</name>
</gene>
<feature type="region of interest" description="Disordered" evidence="3">
    <location>
        <begin position="374"/>
        <end position="408"/>
    </location>
</feature>
<dbReference type="NCBIfam" id="TIGR01730">
    <property type="entry name" value="RND_mfp"/>
    <property type="match status" value="1"/>
</dbReference>
<dbReference type="Gene3D" id="2.40.50.100">
    <property type="match status" value="1"/>
</dbReference>
<evidence type="ECO:0000313" key="8">
    <source>
        <dbReference type="EMBL" id="MBL3672167.1"/>
    </source>
</evidence>
<feature type="domain" description="Multidrug resistance protein MdtA-like alpha-helical hairpin" evidence="5">
    <location>
        <begin position="99"/>
        <end position="167"/>
    </location>
</feature>
<feature type="coiled-coil region" evidence="2">
    <location>
        <begin position="136"/>
        <end position="163"/>
    </location>
</feature>
<reference evidence="8 9" key="1">
    <citation type="submission" date="2021-01" db="EMBL/GenBank/DDBJ databases">
        <title>011410 draft genome.</title>
        <authorList>
            <person name="Lang L."/>
        </authorList>
    </citation>
    <scope>NUCLEOTIDE SEQUENCE [LARGE SCALE GENOMIC DNA]</scope>
    <source>
        <strain evidence="8 9">KCTC 42845</strain>
    </source>
</reference>
<comment type="similarity">
    <text evidence="1">Belongs to the membrane fusion protein (MFP) (TC 8.A.1) family.</text>
</comment>
<keyword evidence="2" id="KW-0175">Coiled coil</keyword>
<feature type="domain" description="Multidrug resistance protein MdtA-like beta-barrel" evidence="7">
    <location>
        <begin position="204"/>
        <end position="292"/>
    </location>
</feature>
<evidence type="ECO:0000259" key="5">
    <source>
        <dbReference type="Pfam" id="PF25876"/>
    </source>
</evidence>
<evidence type="ECO:0000259" key="7">
    <source>
        <dbReference type="Pfam" id="PF25944"/>
    </source>
</evidence>
<evidence type="ECO:0000313" key="9">
    <source>
        <dbReference type="Proteomes" id="UP000644749"/>
    </source>
</evidence>
<dbReference type="Pfam" id="PF25917">
    <property type="entry name" value="BSH_RND"/>
    <property type="match status" value="1"/>
</dbReference>
<keyword evidence="4" id="KW-0732">Signal</keyword>
<dbReference type="InterPro" id="IPR058625">
    <property type="entry name" value="MdtA-like_BSH"/>
</dbReference>
<dbReference type="EMBL" id="JAESHT010000001">
    <property type="protein sequence ID" value="MBL3672167.1"/>
    <property type="molecule type" value="Genomic_DNA"/>
</dbReference>
<evidence type="ECO:0000259" key="6">
    <source>
        <dbReference type="Pfam" id="PF25917"/>
    </source>
</evidence>
<dbReference type="InterPro" id="IPR058626">
    <property type="entry name" value="MdtA-like_b-barrel"/>
</dbReference>
<dbReference type="InterPro" id="IPR058624">
    <property type="entry name" value="MdtA-like_HH"/>
</dbReference>
<evidence type="ECO:0000256" key="2">
    <source>
        <dbReference type="SAM" id="Coils"/>
    </source>
</evidence>
<feature type="chain" id="PRO_5046777247" evidence="4">
    <location>
        <begin position="25"/>
        <end position="408"/>
    </location>
</feature>
<dbReference type="InterPro" id="IPR006143">
    <property type="entry name" value="RND_pump_MFP"/>
</dbReference>
<evidence type="ECO:0000256" key="3">
    <source>
        <dbReference type="SAM" id="MobiDB-lite"/>
    </source>
</evidence>
<accession>A0ABS1S0E2</accession>
<dbReference type="SUPFAM" id="SSF111369">
    <property type="entry name" value="HlyD-like secretion proteins"/>
    <property type="match status" value="1"/>
</dbReference>
<dbReference type="Gene3D" id="2.40.30.170">
    <property type="match status" value="1"/>
</dbReference>
<dbReference type="Pfam" id="PF25944">
    <property type="entry name" value="Beta-barrel_RND"/>
    <property type="match status" value="1"/>
</dbReference>
<comment type="caution">
    <text evidence="8">The sequence shown here is derived from an EMBL/GenBank/DDBJ whole genome shotgun (WGS) entry which is preliminary data.</text>
</comment>
<proteinExistence type="inferred from homology"/>
<evidence type="ECO:0000256" key="1">
    <source>
        <dbReference type="ARBA" id="ARBA00009477"/>
    </source>
</evidence>
<dbReference type="Proteomes" id="UP000644749">
    <property type="component" value="Unassembled WGS sequence"/>
</dbReference>
<feature type="domain" description="Multidrug resistance protein MdtA-like barrel-sandwich hybrid" evidence="6">
    <location>
        <begin position="60"/>
        <end position="200"/>
    </location>
</feature>
<dbReference type="PANTHER" id="PTHR30158:SF3">
    <property type="entry name" value="MULTIDRUG EFFLUX PUMP SUBUNIT ACRA-RELATED"/>
    <property type="match status" value="1"/>
</dbReference>
<dbReference type="Gene3D" id="1.10.287.470">
    <property type="entry name" value="Helix hairpin bin"/>
    <property type="match status" value="1"/>
</dbReference>
<feature type="signal peptide" evidence="4">
    <location>
        <begin position="1"/>
        <end position="24"/>
    </location>
</feature>
<organism evidence="8 9">
    <name type="scientific">Paracoccus aerius</name>
    <dbReference type="NCBI Taxonomy" id="1915382"/>
    <lineage>
        <taxon>Bacteria</taxon>
        <taxon>Pseudomonadati</taxon>
        <taxon>Pseudomonadota</taxon>
        <taxon>Alphaproteobacteria</taxon>
        <taxon>Rhodobacterales</taxon>
        <taxon>Paracoccaceae</taxon>
        <taxon>Paracoccus</taxon>
    </lineage>
</organism>
<dbReference type="PANTHER" id="PTHR30158">
    <property type="entry name" value="ACRA/E-RELATED COMPONENT OF DRUG EFFLUX TRANSPORTER"/>
    <property type="match status" value="1"/>
</dbReference>
<sequence length="408" mass="42867">MYRIRPVVCLSFLALWFLSLPALSQDAQMPPPKVGVVTLQPQSVPRIVTLPGRAIAQSEAAIRPRVTGLVTEILYEPGAALDVGAPMFRIDPTTYEANLKSAQAQVTSAHAALTQARTSFGRTERLLGSGTTQAQVDESRAALEQAEAALQSAEAALTLAQSELDWTTVTSPINGLASVAAVSIGDLVTAGQADPLATVTQLDPIDVDMYEPSARLLSLRDDISEGRLQLKETLQATLTLETGETYAATGELVAPGFTVSTSTGAVDTRFRFDNPRRLILPGMFLRGQIDLGTTEAFLVTQNAATRSKTGQLTAWVIRDGKATQVDLVDDGTYQNHWIVTDGLEPGELLAVDNLAALSDGATVTTVPVTLDENGVVREQPAETAAGPDAGPDAATGADPAPADAAPAE</sequence>
<dbReference type="Gene3D" id="2.40.420.20">
    <property type="match status" value="1"/>
</dbReference>
<protein>
    <submittedName>
        <fullName evidence="8">Efflux RND transporter periplasmic adaptor subunit</fullName>
    </submittedName>
</protein>